<dbReference type="SUPFAM" id="SSF51556">
    <property type="entry name" value="Metallo-dependent hydrolases"/>
    <property type="match status" value="1"/>
</dbReference>
<keyword evidence="5" id="KW-1185">Reference proteome</keyword>
<sequence>MSKKRTSFVDAHCHLFDKNYINDFSVDKMIERAIKNNIEFLIVNGGHEKENKKIIDLSKKYPIVKALIGIHPEDGKDKDDYKKIENLIDENVCGIGELGLDYYYEDAPSREKQIESLEGQIKLAHSKKLPVVLHVRDKEGSDLAFEDTYKIVSKFNGLKFMLHTYAGNIEWAKKFMKFNCYFSFSGVVTFGSNDQAREVVKFLPVERILVETDSPYLRSHPYVNLVNEPSTVLFVAYYVAGLKGIGMDKFNTIINRNLRELFNLK</sequence>
<dbReference type="PANTHER" id="PTHR46124:SF2">
    <property type="entry name" value="D-AMINOACYL-TRNA DEACYLASE"/>
    <property type="match status" value="1"/>
</dbReference>
<dbReference type="PIRSF" id="PIRSF005902">
    <property type="entry name" value="DNase_TatD"/>
    <property type="match status" value="1"/>
</dbReference>
<feature type="binding site" evidence="3">
    <location>
        <position position="163"/>
    </location>
    <ligand>
        <name>a divalent metal cation</name>
        <dbReference type="ChEBI" id="CHEBI:60240"/>
        <label>2</label>
    </ligand>
</feature>
<evidence type="ECO:0000256" key="3">
    <source>
        <dbReference type="PIRSR" id="PIRSR005902-1"/>
    </source>
</evidence>
<protein>
    <submittedName>
        <fullName evidence="4">Putative deoxyribonuclease</fullName>
    </submittedName>
</protein>
<feature type="binding site" evidence="3">
    <location>
        <position position="14"/>
    </location>
    <ligand>
        <name>a divalent metal cation</name>
        <dbReference type="ChEBI" id="CHEBI:60240"/>
        <label>1</label>
    </ligand>
</feature>
<dbReference type="InterPro" id="IPR018228">
    <property type="entry name" value="DNase_TatD-rel_CS"/>
</dbReference>
<dbReference type="GO" id="GO:0046872">
    <property type="term" value="F:metal ion binding"/>
    <property type="evidence" value="ECO:0007669"/>
    <property type="project" value="UniProtKB-KW"/>
</dbReference>
<dbReference type="OrthoDB" id="9810005at2"/>
<evidence type="ECO:0000256" key="2">
    <source>
        <dbReference type="ARBA" id="ARBA00022801"/>
    </source>
</evidence>
<reference key="2">
    <citation type="submission" date="2010-03" db="EMBL/GenBank/DDBJ databases">
        <authorList>
            <person name="Ma Z."/>
            <person name="Wang X."/>
            <person name="Liu H."/>
        </authorList>
    </citation>
    <scope>NUCLEOTIDE SEQUENCE</scope>
    <source>
        <strain>MP145</strain>
    </source>
</reference>
<feature type="binding site" evidence="3">
    <location>
        <position position="213"/>
    </location>
    <ligand>
        <name>a divalent metal cation</name>
        <dbReference type="ChEBI" id="CHEBI:60240"/>
        <label>1</label>
    </ligand>
</feature>
<feature type="binding site" evidence="3">
    <location>
        <position position="97"/>
    </location>
    <ligand>
        <name>a divalent metal cation</name>
        <dbReference type="ChEBI" id="CHEBI:60240"/>
        <label>1</label>
    </ligand>
</feature>
<dbReference type="Pfam" id="PF01026">
    <property type="entry name" value="TatD_DNase"/>
    <property type="match status" value="1"/>
</dbReference>
<organism evidence="4 5">
    <name type="scientific">Mycoplasma crocodyli (strain ATCC 51981 / MP145)</name>
    <dbReference type="NCBI Taxonomy" id="512564"/>
    <lineage>
        <taxon>Bacteria</taxon>
        <taxon>Bacillati</taxon>
        <taxon>Mycoplasmatota</taxon>
        <taxon>Mollicutes</taxon>
        <taxon>Mycoplasmataceae</taxon>
        <taxon>Mycoplasma</taxon>
    </lineage>
</organism>
<feature type="binding site" evidence="3">
    <location>
        <position position="12"/>
    </location>
    <ligand>
        <name>a divalent metal cation</name>
        <dbReference type="ChEBI" id="CHEBI:60240"/>
        <label>1</label>
    </ligand>
</feature>
<dbReference type="InterPro" id="IPR032466">
    <property type="entry name" value="Metal_Hydrolase"/>
</dbReference>
<dbReference type="RefSeq" id="WP_013054550.1">
    <property type="nucleotide sequence ID" value="NC_014014.1"/>
</dbReference>
<keyword evidence="2" id="KW-0378">Hydrolase</keyword>
<evidence type="ECO:0000313" key="4">
    <source>
        <dbReference type="EMBL" id="ADE19774.1"/>
    </source>
</evidence>
<feature type="binding site" evidence="3">
    <location>
        <position position="134"/>
    </location>
    <ligand>
        <name>a divalent metal cation</name>
        <dbReference type="ChEBI" id="CHEBI:60240"/>
        <label>2</label>
    </ligand>
</feature>
<dbReference type="EMBL" id="CP001991">
    <property type="protein sequence ID" value="ADE19774.1"/>
    <property type="molecule type" value="Genomic_DNA"/>
</dbReference>
<dbReference type="KEGG" id="mcd:MCRO_0008"/>
<dbReference type="InterPro" id="IPR001130">
    <property type="entry name" value="TatD-like"/>
</dbReference>
<dbReference type="eggNOG" id="COG0084">
    <property type="taxonomic scope" value="Bacteria"/>
</dbReference>
<dbReference type="Proteomes" id="UP000001845">
    <property type="component" value="Chromosome"/>
</dbReference>
<dbReference type="GO" id="GO:0005829">
    <property type="term" value="C:cytosol"/>
    <property type="evidence" value="ECO:0007669"/>
    <property type="project" value="TreeGrafter"/>
</dbReference>
<name>D5E4J9_MYCCM</name>
<evidence type="ECO:0000313" key="5">
    <source>
        <dbReference type="Proteomes" id="UP000001845"/>
    </source>
</evidence>
<gene>
    <name evidence="4" type="ordered locus">MCRO_0008</name>
</gene>
<evidence type="ECO:0000256" key="1">
    <source>
        <dbReference type="ARBA" id="ARBA00022723"/>
    </source>
</evidence>
<dbReference type="HOGENOM" id="CLU_031506_4_0_14"/>
<dbReference type="PANTHER" id="PTHR46124">
    <property type="entry name" value="D-AMINOACYL-TRNA DEACYLASE"/>
    <property type="match status" value="1"/>
</dbReference>
<dbReference type="InterPro" id="IPR015991">
    <property type="entry name" value="TatD/YcfH-like"/>
</dbReference>
<dbReference type="AlphaFoldDB" id="D5E4J9"/>
<dbReference type="CDD" id="cd01310">
    <property type="entry name" value="TatD_DNAse"/>
    <property type="match status" value="1"/>
</dbReference>
<reference evidence="5" key="1">
    <citation type="submission" date="2010-03" db="EMBL/GenBank/DDBJ databases">
        <title>The complete genome of Mycoplasma crocodyli MP145.</title>
        <authorList>
            <person name="Glass J.I."/>
            <person name="Durkin A.S."/>
            <person name="Hostetler J."/>
            <person name="Jackson J."/>
            <person name="Johnson J."/>
            <person name="May M.A."/>
            <person name="Paralanov V."/>
            <person name="Radune D."/>
            <person name="Szczypinski B."/>
            <person name="Brown D.R."/>
        </authorList>
    </citation>
    <scope>NUCLEOTIDE SEQUENCE [LARGE SCALE GENOMIC DNA]</scope>
    <source>
        <strain evidence="5">ATCC 51981 / MP145</strain>
    </source>
</reference>
<dbReference type="FunFam" id="3.20.20.140:FF:000005">
    <property type="entry name" value="TatD family hydrolase"/>
    <property type="match status" value="1"/>
</dbReference>
<keyword evidence="1 3" id="KW-0479">Metal-binding</keyword>
<dbReference type="STRING" id="512564.MCRO_0008"/>
<accession>D5E4J9</accession>
<dbReference type="GO" id="GO:0016788">
    <property type="term" value="F:hydrolase activity, acting on ester bonds"/>
    <property type="evidence" value="ECO:0007669"/>
    <property type="project" value="InterPro"/>
</dbReference>
<dbReference type="GO" id="GO:0004536">
    <property type="term" value="F:DNA nuclease activity"/>
    <property type="evidence" value="ECO:0007669"/>
    <property type="project" value="InterPro"/>
</dbReference>
<dbReference type="Gene3D" id="3.20.20.140">
    <property type="entry name" value="Metal-dependent hydrolases"/>
    <property type="match status" value="1"/>
</dbReference>
<reference evidence="4 5" key="3">
    <citation type="journal article" date="2011" name="J. Bacteriol.">
        <title>Genome sequences of Mycoplasma alligatoris A21JP2T and Mycoplasma crocodyli MP145T.</title>
        <authorList>
            <person name="Brown D.R."/>
            <person name="Farmerie W.G."/>
            <person name="May M."/>
            <person name="Benders G.A."/>
            <person name="Durkin A.S."/>
            <person name="Hlavinka K."/>
            <person name="Hostetler J."/>
            <person name="Jackson J."/>
            <person name="Johnson J."/>
            <person name="Miller R.H."/>
            <person name="Paralanov V."/>
            <person name="Radune D."/>
            <person name="Szczypinski B."/>
            <person name="Glass J.I."/>
        </authorList>
    </citation>
    <scope>NUCLEOTIDE SEQUENCE [LARGE SCALE GENOMIC DNA]</scope>
    <source>
        <strain evidence="5">ATCC 51981 / MP145</strain>
    </source>
</reference>
<proteinExistence type="predicted"/>
<dbReference type="PROSITE" id="PS01091">
    <property type="entry name" value="TATD_3"/>
    <property type="match status" value="1"/>
</dbReference>
<dbReference type="NCBIfam" id="TIGR00010">
    <property type="entry name" value="YchF/TatD family DNA exonuclease"/>
    <property type="match status" value="1"/>
</dbReference>